<dbReference type="Proteomes" id="UP000515135">
    <property type="component" value="Unplaced"/>
</dbReference>
<proteinExistence type="predicted"/>
<dbReference type="PROSITE" id="PS50222">
    <property type="entry name" value="EF_HAND_2"/>
    <property type="match status" value="1"/>
</dbReference>
<dbReference type="GeneID" id="109484029"/>
<keyword evidence="2" id="KW-1185">Reference proteome</keyword>
<reference evidence="3" key="1">
    <citation type="submission" date="2025-08" db="UniProtKB">
        <authorList>
            <consortium name="RefSeq"/>
        </authorList>
    </citation>
    <scope>IDENTIFICATION</scope>
    <source>
        <tissue evidence="3">Gonad</tissue>
    </source>
</reference>
<dbReference type="InterPro" id="IPR002048">
    <property type="entry name" value="EF_hand_dom"/>
</dbReference>
<evidence type="ECO:0000313" key="3">
    <source>
        <dbReference type="RefSeq" id="XP_019642759.1"/>
    </source>
</evidence>
<sequence>MMLFLALALTMATALPVPRKGEQYFDNLDINGDGIITLHEADHGLSVASIFSAMDADCDGFITRGQILFYMREFVEAFDTLDLNGDGFLTVQEAETATTIGRVFAFFDTNADGQLERWEAERLINLIVLLQDAAAAQGTACATTPSPNHGQGH</sequence>
<name>A0A6P5A970_BRABE</name>
<accession>A0A6P5A970</accession>
<dbReference type="KEGG" id="bbel:109484029"/>
<dbReference type="OrthoDB" id="26525at2759"/>
<dbReference type="AlphaFoldDB" id="A0A6P5A970"/>
<dbReference type="SUPFAM" id="SSF47473">
    <property type="entry name" value="EF-hand"/>
    <property type="match status" value="1"/>
</dbReference>
<feature type="domain" description="EF-hand" evidence="1">
    <location>
        <begin position="69"/>
        <end position="104"/>
    </location>
</feature>
<dbReference type="GO" id="GO:0005509">
    <property type="term" value="F:calcium ion binding"/>
    <property type="evidence" value="ECO:0007669"/>
    <property type="project" value="InterPro"/>
</dbReference>
<dbReference type="Pfam" id="PF13202">
    <property type="entry name" value="EF-hand_5"/>
    <property type="match status" value="2"/>
</dbReference>
<gene>
    <name evidence="3" type="primary">LOC109484029</name>
</gene>
<dbReference type="InterPro" id="IPR011992">
    <property type="entry name" value="EF-hand-dom_pair"/>
</dbReference>
<dbReference type="RefSeq" id="XP_019642759.1">
    <property type="nucleotide sequence ID" value="XM_019787200.1"/>
</dbReference>
<dbReference type="Gene3D" id="1.10.238.10">
    <property type="entry name" value="EF-hand"/>
    <property type="match status" value="2"/>
</dbReference>
<protein>
    <submittedName>
        <fullName evidence="3">Probable calcium-binding protein CML26</fullName>
    </submittedName>
</protein>
<evidence type="ECO:0000313" key="2">
    <source>
        <dbReference type="Proteomes" id="UP000515135"/>
    </source>
</evidence>
<organism evidence="2 3">
    <name type="scientific">Branchiostoma belcheri</name>
    <name type="common">Amphioxus</name>
    <dbReference type="NCBI Taxonomy" id="7741"/>
    <lineage>
        <taxon>Eukaryota</taxon>
        <taxon>Metazoa</taxon>
        <taxon>Chordata</taxon>
        <taxon>Cephalochordata</taxon>
        <taxon>Leptocardii</taxon>
        <taxon>Amphioxiformes</taxon>
        <taxon>Branchiostomatidae</taxon>
        <taxon>Branchiostoma</taxon>
    </lineage>
</organism>
<evidence type="ECO:0000259" key="1">
    <source>
        <dbReference type="PROSITE" id="PS50222"/>
    </source>
</evidence>